<keyword evidence="2" id="KW-1185">Reference proteome</keyword>
<sequence length="355" mass="41269">MWTLDKCSMLKKQRLSKTCSRMSGMLFPECHELIKVRHPTHRYEVTVPCPQKERLLKLFTQNQRYGRFPSNLKLDRDCGHFEKTDYFDPKLSGCNSECNKTLACGHVCRNTCDRCLPGELHAQCYSSCGNTLICGHNCKSEICGSCKLCDMDCEHMCTHMKCKLKCAMPCQRCTEPCHWSCPHHKCSNMCGEVCNRPRCNIRCERKLPCGHTCSGFCGDPCPEPCRLCNVEEFKKLTTVDVENAVFIQLECTHIFESGMLDLELDKQWRRIQRIHCPRCRTAIKTHPRYTDIRNSVFNFRESAKLQLLYMSKRLGIEKVPFSSPHCSEYRNFVEKFGIFLVQTEEIWKLTNRNVL</sequence>
<accession>A0AA89BSJ7</accession>
<comment type="caution">
    <text evidence="1">The sequence shown here is derived from an EMBL/GenBank/DDBJ whole genome shotgun (WGS) entry which is preliminary data.</text>
</comment>
<proteinExistence type="predicted"/>
<dbReference type="EMBL" id="VSWD01000012">
    <property type="protein sequence ID" value="KAK3085831.1"/>
    <property type="molecule type" value="Genomic_DNA"/>
</dbReference>
<evidence type="ECO:0000313" key="1">
    <source>
        <dbReference type="EMBL" id="KAK3085831.1"/>
    </source>
</evidence>
<evidence type="ECO:0008006" key="3">
    <source>
        <dbReference type="Google" id="ProtNLM"/>
    </source>
</evidence>
<dbReference type="AlphaFoldDB" id="A0AA89BSJ7"/>
<name>A0AA89BSJ7_PINIB</name>
<evidence type="ECO:0000313" key="2">
    <source>
        <dbReference type="Proteomes" id="UP001186944"/>
    </source>
</evidence>
<dbReference type="Proteomes" id="UP001186944">
    <property type="component" value="Unassembled WGS sequence"/>
</dbReference>
<organism evidence="1 2">
    <name type="scientific">Pinctada imbricata</name>
    <name type="common">Atlantic pearl-oyster</name>
    <name type="synonym">Pinctada martensii</name>
    <dbReference type="NCBI Taxonomy" id="66713"/>
    <lineage>
        <taxon>Eukaryota</taxon>
        <taxon>Metazoa</taxon>
        <taxon>Spiralia</taxon>
        <taxon>Lophotrochozoa</taxon>
        <taxon>Mollusca</taxon>
        <taxon>Bivalvia</taxon>
        <taxon>Autobranchia</taxon>
        <taxon>Pteriomorphia</taxon>
        <taxon>Pterioida</taxon>
        <taxon>Pterioidea</taxon>
        <taxon>Pteriidae</taxon>
        <taxon>Pinctada</taxon>
    </lineage>
</organism>
<protein>
    <recommendedName>
        <fullName evidence="3">NFX1-type zinc finger-containing protein 1</fullName>
    </recommendedName>
</protein>
<reference evidence="1" key="1">
    <citation type="submission" date="2019-08" db="EMBL/GenBank/DDBJ databases">
        <title>The improved chromosome-level genome for the pearl oyster Pinctada fucata martensii using PacBio sequencing and Hi-C.</title>
        <authorList>
            <person name="Zheng Z."/>
        </authorList>
    </citation>
    <scope>NUCLEOTIDE SEQUENCE</scope>
    <source>
        <strain evidence="1">ZZ-2019</strain>
        <tissue evidence="1">Adductor muscle</tissue>
    </source>
</reference>
<gene>
    <name evidence="1" type="ORF">FSP39_009307</name>
</gene>